<dbReference type="PROSITE" id="PS00336">
    <property type="entry name" value="BETA_LACTAMASE_C"/>
    <property type="match status" value="1"/>
</dbReference>
<protein>
    <recommendedName>
        <fullName evidence="5">Beta-lactamase</fullName>
        <ecNumber evidence="5">3.5.2.6</ecNumber>
    </recommendedName>
</protein>
<dbReference type="SUPFAM" id="SSF56601">
    <property type="entry name" value="beta-lactamase/transpeptidase-like"/>
    <property type="match status" value="1"/>
</dbReference>
<keyword evidence="8" id="KW-1185">Reference proteome</keyword>
<evidence type="ECO:0000313" key="7">
    <source>
        <dbReference type="EMBL" id="ANE53378.1"/>
    </source>
</evidence>
<dbReference type="EMBL" id="CP011390">
    <property type="protein sequence ID" value="ANE53378.1"/>
    <property type="molecule type" value="Genomic_DNA"/>
</dbReference>
<proteinExistence type="inferred from homology"/>
<organism evidence="7 8">
    <name type="scientific">Flavisolibacter tropicus</name>
    <dbReference type="NCBI Taxonomy" id="1492898"/>
    <lineage>
        <taxon>Bacteria</taxon>
        <taxon>Pseudomonadati</taxon>
        <taxon>Bacteroidota</taxon>
        <taxon>Chitinophagia</taxon>
        <taxon>Chitinophagales</taxon>
        <taxon>Chitinophagaceae</taxon>
        <taxon>Flavisolibacter</taxon>
    </lineage>
</organism>
<dbReference type="Gene3D" id="3.40.710.10">
    <property type="entry name" value="DD-peptidase/beta-lactamase superfamily"/>
    <property type="match status" value="1"/>
</dbReference>
<dbReference type="GO" id="GO:0017001">
    <property type="term" value="P:antibiotic catabolic process"/>
    <property type="evidence" value="ECO:0007669"/>
    <property type="project" value="InterPro"/>
</dbReference>
<gene>
    <name evidence="7" type="ORF">SY85_08010</name>
</gene>
<evidence type="ECO:0000313" key="8">
    <source>
        <dbReference type="Proteomes" id="UP000077177"/>
    </source>
</evidence>
<dbReference type="GO" id="GO:0046677">
    <property type="term" value="P:response to antibiotic"/>
    <property type="evidence" value="ECO:0007669"/>
    <property type="project" value="UniProtKB-UniRule"/>
</dbReference>
<evidence type="ECO:0000256" key="3">
    <source>
        <dbReference type="ARBA" id="ARBA00022801"/>
    </source>
</evidence>
<dbReference type="Pfam" id="PF00144">
    <property type="entry name" value="Beta-lactamase"/>
    <property type="match status" value="1"/>
</dbReference>
<dbReference type="EC" id="3.5.2.6" evidence="5"/>
<sequence length="371" mass="41820">MHHSFAGQTQTIKPIIQSDNKLKSQIDTIVQKATIPFISDTSKVGLSIGIYKNGEVHYYNYGTTQKGKQSLPTNKTVYEIGSISKTFTGTLLAQAVKDKKVKLDDDIRKYLDGNYPNLEYQGKPIKLSHLVSHISGLPFFLPDNPDLFKKPNFDTLPFTISKIQQNYSKQKFFDDLHTVQLDTIPGYKFHYSNAGAQLLKFILEKVYKMPYDKLLSEYITKPLKMQNTNSLYTKNDATLLVKGYNDKGKLMPYNPQILDAAGGIFSTTSDMLQYLKFHLDENNEVVALSHKVTMGEINDYAIGLNWQEQITSKKQKKIWQSGGTFGFSSYCVIYPESKVGIVLLTNESDPGSQHGLEGIAEEIVAQLNNVK</sequence>
<evidence type="ECO:0000256" key="5">
    <source>
        <dbReference type="RuleBase" id="RU361140"/>
    </source>
</evidence>
<comment type="catalytic activity">
    <reaction evidence="1 5">
        <text>a beta-lactam + H2O = a substituted beta-amino acid</text>
        <dbReference type="Rhea" id="RHEA:20401"/>
        <dbReference type="ChEBI" id="CHEBI:15377"/>
        <dbReference type="ChEBI" id="CHEBI:35627"/>
        <dbReference type="ChEBI" id="CHEBI:140347"/>
        <dbReference type="EC" id="3.5.2.6"/>
    </reaction>
</comment>
<dbReference type="GO" id="GO:0030288">
    <property type="term" value="C:outer membrane-bounded periplasmic space"/>
    <property type="evidence" value="ECO:0007669"/>
    <property type="project" value="InterPro"/>
</dbReference>
<keyword evidence="4 5" id="KW-0046">Antibiotic resistance</keyword>
<dbReference type="InterPro" id="IPR001586">
    <property type="entry name" value="Beta-lactam_class-C_AS"/>
</dbReference>
<feature type="domain" description="Beta-lactamase-related" evidence="6">
    <location>
        <begin position="41"/>
        <end position="354"/>
    </location>
</feature>
<reference evidence="8" key="1">
    <citation type="submission" date="2015-01" db="EMBL/GenBank/DDBJ databases">
        <title>Flavisolibacter sp./LCS9/ whole genome sequencing.</title>
        <authorList>
            <person name="Kim M.K."/>
            <person name="Srinivasan S."/>
            <person name="Lee J.-J."/>
        </authorList>
    </citation>
    <scope>NUCLEOTIDE SEQUENCE [LARGE SCALE GENOMIC DNA]</scope>
    <source>
        <strain evidence="8">LCS9</strain>
    </source>
</reference>
<dbReference type="GO" id="GO:0008800">
    <property type="term" value="F:beta-lactamase activity"/>
    <property type="evidence" value="ECO:0007669"/>
    <property type="project" value="UniProtKB-UniRule"/>
</dbReference>
<dbReference type="AlphaFoldDB" id="A0A172U2J4"/>
<accession>A0A172U2J4</accession>
<dbReference type="InterPro" id="IPR050491">
    <property type="entry name" value="AmpC-like"/>
</dbReference>
<dbReference type="STRING" id="1492898.SY85_08010"/>
<evidence type="ECO:0000259" key="6">
    <source>
        <dbReference type="Pfam" id="PF00144"/>
    </source>
</evidence>
<dbReference type="PANTHER" id="PTHR46825">
    <property type="entry name" value="D-ALANYL-D-ALANINE-CARBOXYPEPTIDASE/ENDOPEPTIDASE AMPH"/>
    <property type="match status" value="1"/>
</dbReference>
<keyword evidence="3 5" id="KW-0378">Hydrolase</keyword>
<evidence type="ECO:0000256" key="2">
    <source>
        <dbReference type="ARBA" id="ARBA00007840"/>
    </source>
</evidence>
<comment type="similarity">
    <text evidence="2 5">Belongs to the class-C beta-lactamase family.</text>
</comment>
<dbReference type="InterPro" id="IPR001466">
    <property type="entry name" value="Beta-lactam-related"/>
</dbReference>
<dbReference type="PANTHER" id="PTHR46825:SF8">
    <property type="entry name" value="BETA-LACTAMASE-RELATED"/>
    <property type="match status" value="1"/>
</dbReference>
<evidence type="ECO:0000256" key="1">
    <source>
        <dbReference type="ARBA" id="ARBA00001526"/>
    </source>
</evidence>
<evidence type="ECO:0000256" key="4">
    <source>
        <dbReference type="ARBA" id="ARBA00023251"/>
    </source>
</evidence>
<dbReference type="KEGG" id="fla:SY85_08010"/>
<reference evidence="7 8" key="2">
    <citation type="journal article" date="2016" name="Int. J. Syst. Evol. Microbiol.">
        <title>Flavisolibacter tropicus sp. nov., isolated from tropical soil.</title>
        <authorList>
            <person name="Lee J.J."/>
            <person name="Kang M.S."/>
            <person name="Kim G.S."/>
            <person name="Lee C.S."/>
            <person name="Lim S."/>
            <person name="Lee J."/>
            <person name="Roh S.H."/>
            <person name="Kang H."/>
            <person name="Ha J.M."/>
            <person name="Bae S."/>
            <person name="Jung H.Y."/>
            <person name="Kim M.K."/>
        </authorList>
    </citation>
    <scope>NUCLEOTIDE SEQUENCE [LARGE SCALE GENOMIC DNA]</scope>
    <source>
        <strain evidence="7 8">LCS9</strain>
    </source>
</reference>
<dbReference type="InterPro" id="IPR012338">
    <property type="entry name" value="Beta-lactam/transpept-like"/>
</dbReference>
<dbReference type="Proteomes" id="UP000077177">
    <property type="component" value="Chromosome"/>
</dbReference>
<name>A0A172U2J4_9BACT</name>